<dbReference type="InterPro" id="IPR001611">
    <property type="entry name" value="Leu-rich_rpt"/>
</dbReference>
<dbReference type="InterPro" id="IPR050333">
    <property type="entry name" value="SLRP"/>
</dbReference>
<organism evidence="4 5">
    <name type="scientific">Meganyctiphanes norvegica</name>
    <name type="common">Northern krill</name>
    <name type="synonym">Thysanopoda norvegica</name>
    <dbReference type="NCBI Taxonomy" id="48144"/>
    <lineage>
        <taxon>Eukaryota</taxon>
        <taxon>Metazoa</taxon>
        <taxon>Ecdysozoa</taxon>
        <taxon>Arthropoda</taxon>
        <taxon>Crustacea</taxon>
        <taxon>Multicrustacea</taxon>
        <taxon>Malacostraca</taxon>
        <taxon>Eumalacostraca</taxon>
        <taxon>Eucarida</taxon>
        <taxon>Euphausiacea</taxon>
        <taxon>Euphausiidae</taxon>
        <taxon>Meganyctiphanes</taxon>
    </lineage>
</organism>
<dbReference type="AlphaFoldDB" id="A0AAV2R6J7"/>
<feature type="non-terminal residue" evidence="4">
    <location>
        <position position="133"/>
    </location>
</feature>
<dbReference type="Gene3D" id="3.80.10.10">
    <property type="entry name" value="Ribonuclease Inhibitor"/>
    <property type="match status" value="1"/>
</dbReference>
<name>A0AAV2R6J7_MEGNR</name>
<dbReference type="InterPro" id="IPR032675">
    <property type="entry name" value="LRR_dom_sf"/>
</dbReference>
<keyword evidence="5" id="KW-1185">Reference proteome</keyword>
<dbReference type="InterPro" id="IPR003591">
    <property type="entry name" value="Leu-rich_rpt_typical-subtyp"/>
</dbReference>
<gene>
    <name evidence="4" type="ORF">MNOR_LOCUS20291</name>
</gene>
<accession>A0AAV2R6J7</accession>
<dbReference type="GO" id="GO:0005615">
    <property type="term" value="C:extracellular space"/>
    <property type="evidence" value="ECO:0007669"/>
    <property type="project" value="TreeGrafter"/>
</dbReference>
<dbReference type="PANTHER" id="PTHR45712">
    <property type="entry name" value="AGAP008170-PA"/>
    <property type="match status" value="1"/>
</dbReference>
<evidence type="ECO:0000256" key="3">
    <source>
        <dbReference type="SAM" id="SignalP"/>
    </source>
</evidence>
<proteinExistence type="predicted"/>
<keyword evidence="3" id="KW-0732">Signal</keyword>
<feature type="signal peptide" evidence="3">
    <location>
        <begin position="1"/>
        <end position="44"/>
    </location>
</feature>
<reference evidence="4 5" key="1">
    <citation type="submission" date="2024-05" db="EMBL/GenBank/DDBJ databases">
        <authorList>
            <person name="Wallberg A."/>
        </authorList>
    </citation>
    <scope>NUCLEOTIDE SEQUENCE [LARGE SCALE GENOMIC DNA]</scope>
</reference>
<dbReference type="Proteomes" id="UP001497623">
    <property type="component" value="Unassembled WGS sequence"/>
</dbReference>
<sequence length="133" mass="15046">MRMPEAASLHRTAGLGRVFSRMTRNMTIMVLVAVLAIVTGPANAQQQQAPQPRCPDKCLCFRTTVRCMFLQLDHIPRVPRETTILDLRFNKIKTIAPNTFKDLGQLNTLLLNNNHITRLQNGSFNGLGELRYL</sequence>
<protein>
    <submittedName>
        <fullName evidence="4">Uncharacterized protein</fullName>
    </submittedName>
</protein>
<evidence type="ECO:0000313" key="4">
    <source>
        <dbReference type="EMBL" id="CAL4114099.1"/>
    </source>
</evidence>
<feature type="chain" id="PRO_5043976987" evidence="3">
    <location>
        <begin position="45"/>
        <end position="133"/>
    </location>
</feature>
<evidence type="ECO:0000256" key="1">
    <source>
        <dbReference type="ARBA" id="ARBA00022614"/>
    </source>
</evidence>
<dbReference type="Pfam" id="PF13855">
    <property type="entry name" value="LRR_8"/>
    <property type="match status" value="1"/>
</dbReference>
<evidence type="ECO:0000313" key="5">
    <source>
        <dbReference type="Proteomes" id="UP001497623"/>
    </source>
</evidence>
<dbReference type="PROSITE" id="PS51450">
    <property type="entry name" value="LRR"/>
    <property type="match status" value="1"/>
</dbReference>
<dbReference type="SUPFAM" id="SSF52058">
    <property type="entry name" value="L domain-like"/>
    <property type="match status" value="1"/>
</dbReference>
<keyword evidence="2" id="KW-0677">Repeat</keyword>
<dbReference type="EMBL" id="CAXKWB010015582">
    <property type="protein sequence ID" value="CAL4114099.1"/>
    <property type="molecule type" value="Genomic_DNA"/>
</dbReference>
<comment type="caution">
    <text evidence="4">The sequence shown here is derived from an EMBL/GenBank/DDBJ whole genome shotgun (WGS) entry which is preliminary data.</text>
</comment>
<evidence type="ECO:0000256" key="2">
    <source>
        <dbReference type="ARBA" id="ARBA00022737"/>
    </source>
</evidence>
<keyword evidence="1" id="KW-0433">Leucine-rich repeat</keyword>
<dbReference type="PANTHER" id="PTHR45712:SF22">
    <property type="entry name" value="INSULIN-LIKE GROWTH FACTOR-BINDING PROTEIN COMPLEX ACID LABILE SUBUNIT"/>
    <property type="match status" value="1"/>
</dbReference>
<dbReference type="SMART" id="SM00369">
    <property type="entry name" value="LRR_TYP"/>
    <property type="match status" value="2"/>
</dbReference>